<keyword evidence="2" id="KW-0808">Transferase</keyword>
<dbReference type="OrthoDB" id="3548at2759"/>
<evidence type="ECO:0000313" key="4">
    <source>
        <dbReference type="Proteomes" id="UP001057455"/>
    </source>
</evidence>
<gene>
    <name evidence="3" type="ORF">BaOVIS_013690</name>
</gene>
<comment type="caution">
    <text evidence="3">The sequence shown here is derived from an EMBL/GenBank/DDBJ whole genome shotgun (WGS) entry which is preliminary data.</text>
</comment>
<proteinExistence type="predicted"/>
<dbReference type="Pfam" id="PF03602">
    <property type="entry name" value="Cons_hypoth95"/>
    <property type="match status" value="1"/>
</dbReference>
<protein>
    <submittedName>
        <fullName evidence="3">RNA methyltransferase, putative</fullName>
    </submittedName>
</protein>
<dbReference type="InterPro" id="IPR004398">
    <property type="entry name" value="RNA_MeTrfase_RsmD"/>
</dbReference>
<keyword evidence="1 3" id="KW-0489">Methyltransferase</keyword>
<evidence type="ECO:0000313" key="3">
    <source>
        <dbReference type="EMBL" id="GFE53965.1"/>
    </source>
</evidence>
<dbReference type="Proteomes" id="UP001057455">
    <property type="component" value="Unassembled WGS sequence"/>
</dbReference>
<name>A0A9W5T9P3_BABOV</name>
<dbReference type="Gene3D" id="3.40.50.150">
    <property type="entry name" value="Vaccinia Virus protein VP39"/>
    <property type="match status" value="1"/>
</dbReference>
<organism evidence="3 4">
    <name type="scientific">Babesia ovis</name>
    <dbReference type="NCBI Taxonomy" id="5869"/>
    <lineage>
        <taxon>Eukaryota</taxon>
        <taxon>Sar</taxon>
        <taxon>Alveolata</taxon>
        <taxon>Apicomplexa</taxon>
        <taxon>Aconoidasida</taxon>
        <taxon>Piroplasmida</taxon>
        <taxon>Babesiidae</taxon>
        <taxon>Babesia</taxon>
    </lineage>
</organism>
<evidence type="ECO:0000256" key="2">
    <source>
        <dbReference type="ARBA" id="ARBA00022679"/>
    </source>
</evidence>
<dbReference type="AlphaFoldDB" id="A0A9W5T9P3"/>
<dbReference type="InterPro" id="IPR029063">
    <property type="entry name" value="SAM-dependent_MTases_sf"/>
</dbReference>
<evidence type="ECO:0000256" key="1">
    <source>
        <dbReference type="ARBA" id="ARBA00022603"/>
    </source>
</evidence>
<dbReference type="GO" id="GO:0008168">
    <property type="term" value="F:methyltransferase activity"/>
    <property type="evidence" value="ECO:0007669"/>
    <property type="project" value="UniProtKB-KW"/>
</dbReference>
<keyword evidence="4" id="KW-1185">Reference proteome</keyword>
<dbReference type="SUPFAM" id="SSF53335">
    <property type="entry name" value="S-adenosyl-L-methionine-dependent methyltransferases"/>
    <property type="match status" value="1"/>
</dbReference>
<reference evidence="3" key="1">
    <citation type="submission" date="2019-12" db="EMBL/GenBank/DDBJ databases">
        <title>Genome sequence of Babesia ovis.</title>
        <authorList>
            <person name="Yamagishi J."/>
            <person name="Sevinc F."/>
            <person name="Xuan X."/>
        </authorList>
    </citation>
    <scope>NUCLEOTIDE SEQUENCE</scope>
    <source>
        <strain evidence="3">Selcuk</strain>
    </source>
</reference>
<dbReference type="GO" id="GO:0031167">
    <property type="term" value="P:rRNA methylation"/>
    <property type="evidence" value="ECO:0007669"/>
    <property type="project" value="InterPro"/>
</dbReference>
<dbReference type="PANTHER" id="PTHR43542:SF1">
    <property type="entry name" value="METHYLTRANSFERASE"/>
    <property type="match status" value="1"/>
</dbReference>
<dbReference type="PANTHER" id="PTHR43542">
    <property type="entry name" value="METHYLTRANSFERASE"/>
    <property type="match status" value="1"/>
</dbReference>
<sequence>MIPSLTGFRSPLQYQYELLDISIERFPLVISTVLLQLSAEAQGLPHDDTKATQYAFSKHLHICGGAIRGRRLCVPPVYLRPMMNRVKNALFPSLKHMGLFAYGYDCKVIDLFCGSGSVGLEALSYGASHCTFVDLSIQCCKATSINAAHCKFEDKVRIIRADALESISSPWLHSITDKFDLLFACPPYEEVVYKDLMKVCHRHFIFTACQQLANTTILNTNGVVVVEYPREIDYLPWNIEDGKLLGYRNRKYGRTVVAIYCYKPTGSLLESCEKSKDEFVPTTYSRKRLKIEGYIPKENPNNYT</sequence>
<dbReference type="EMBL" id="BLIY01000008">
    <property type="protein sequence ID" value="GFE53965.1"/>
    <property type="molecule type" value="Genomic_DNA"/>
</dbReference>
<accession>A0A9W5T9P3</accession>
<dbReference type="CDD" id="cd02440">
    <property type="entry name" value="AdoMet_MTases"/>
    <property type="match status" value="1"/>
</dbReference>